<dbReference type="GO" id="GO:0000774">
    <property type="term" value="F:adenyl-nucleotide exchange factor activity"/>
    <property type="evidence" value="ECO:0007669"/>
    <property type="project" value="InterPro"/>
</dbReference>
<evidence type="ECO:0000256" key="10">
    <source>
        <dbReference type="HAMAP-Rule" id="MF_01151"/>
    </source>
</evidence>
<dbReference type="GO" id="GO:0006457">
    <property type="term" value="P:protein folding"/>
    <property type="evidence" value="ECO:0007669"/>
    <property type="project" value="InterPro"/>
</dbReference>
<evidence type="ECO:0000256" key="12">
    <source>
        <dbReference type="RuleBase" id="RU004478"/>
    </source>
</evidence>
<evidence type="ECO:0000313" key="14">
    <source>
        <dbReference type="EMBL" id="GFN47366.1"/>
    </source>
</evidence>
<dbReference type="Gene3D" id="3.90.20.20">
    <property type="match status" value="1"/>
</dbReference>
<evidence type="ECO:0000256" key="6">
    <source>
        <dbReference type="ARBA" id="ARBA00023186"/>
    </source>
</evidence>
<evidence type="ECO:0000256" key="2">
    <source>
        <dbReference type="ARBA" id="ARBA00009054"/>
    </source>
</evidence>
<evidence type="ECO:0000313" key="15">
    <source>
        <dbReference type="Proteomes" id="UP000504714"/>
    </source>
</evidence>
<evidence type="ECO:0000256" key="7">
    <source>
        <dbReference type="ARBA" id="ARBA00053401"/>
    </source>
</evidence>
<name>A0A6L2ZRG2_9ENTR</name>
<gene>
    <name evidence="10 14" type="primary">grpE</name>
    <name evidence="14" type="ORF">RINTU1_33930</name>
</gene>
<dbReference type="GO" id="GO:0042803">
    <property type="term" value="F:protein homodimerization activity"/>
    <property type="evidence" value="ECO:0007669"/>
    <property type="project" value="InterPro"/>
</dbReference>
<comment type="similarity">
    <text evidence="2 10 12">Belongs to the GrpE family.</text>
</comment>
<comment type="subunit">
    <text evidence="3 10">Homodimer.</text>
</comment>
<feature type="compositionally biased region" description="Basic and acidic residues" evidence="13">
    <location>
        <begin position="27"/>
        <end position="36"/>
    </location>
</feature>
<feature type="compositionally biased region" description="Basic and acidic residues" evidence="13">
    <location>
        <begin position="1"/>
        <end position="20"/>
    </location>
</feature>
<dbReference type="PANTHER" id="PTHR21237">
    <property type="entry name" value="GRPE PROTEIN"/>
    <property type="match status" value="1"/>
</dbReference>
<reference evidence="14 15" key="1">
    <citation type="submission" date="2020-06" db="EMBL/GenBank/DDBJ databases">
        <title>The genome sequence of Candidatus Regiella insecticola strain Tut.</title>
        <authorList>
            <person name="Nikoh N."/>
            <person name="Tsuchida T."/>
            <person name="Koga R."/>
            <person name="Oshima K."/>
            <person name="Hattori M."/>
            <person name="Fukatsu T."/>
        </authorList>
    </citation>
    <scope>NUCLEOTIDE SEQUENCE [LARGE SCALE GENOMIC DNA]</scope>
    <source>
        <strain evidence="14 15">Tut</strain>
    </source>
</reference>
<accession>A0A6L2ZRG2</accession>
<organism evidence="14 15">
    <name type="scientific">Candidatus Regiella insecticola</name>
    <dbReference type="NCBI Taxonomy" id="138073"/>
    <lineage>
        <taxon>Bacteria</taxon>
        <taxon>Pseudomonadati</taxon>
        <taxon>Pseudomonadota</taxon>
        <taxon>Gammaproteobacteria</taxon>
        <taxon>Enterobacterales</taxon>
        <taxon>Enterobacteriaceae</taxon>
        <taxon>aphid secondary symbionts</taxon>
        <taxon>Candidatus Regiella</taxon>
    </lineage>
</organism>
<dbReference type="SUPFAM" id="SSF58014">
    <property type="entry name" value="Coiled-coil domain of nucleotide exchange factor GrpE"/>
    <property type="match status" value="1"/>
</dbReference>
<feature type="region of interest" description="Disordered" evidence="13">
    <location>
        <begin position="1"/>
        <end position="45"/>
    </location>
</feature>
<dbReference type="NCBIfam" id="NF010748">
    <property type="entry name" value="PRK14150.1"/>
    <property type="match status" value="1"/>
</dbReference>
<dbReference type="GO" id="GO:0051087">
    <property type="term" value="F:protein-folding chaperone binding"/>
    <property type="evidence" value="ECO:0007669"/>
    <property type="project" value="InterPro"/>
</dbReference>
<dbReference type="PROSITE" id="PS01071">
    <property type="entry name" value="GRPE"/>
    <property type="match status" value="1"/>
</dbReference>
<dbReference type="Pfam" id="PF01025">
    <property type="entry name" value="GrpE"/>
    <property type="match status" value="1"/>
</dbReference>
<dbReference type="InterPro" id="IPR013805">
    <property type="entry name" value="GrpE_CC"/>
</dbReference>
<dbReference type="RefSeq" id="WP_176488834.1">
    <property type="nucleotide sequence ID" value="NZ_BLXO01000009.1"/>
</dbReference>
<dbReference type="HAMAP" id="MF_01151">
    <property type="entry name" value="GrpE"/>
    <property type="match status" value="1"/>
</dbReference>
<evidence type="ECO:0000256" key="8">
    <source>
        <dbReference type="ARBA" id="ARBA00072274"/>
    </source>
</evidence>
<dbReference type="FunFam" id="2.30.22.10:FF:000001">
    <property type="entry name" value="Protein GrpE"/>
    <property type="match status" value="1"/>
</dbReference>
<evidence type="ECO:0000256" key="5">
    <source>
        <dbReference type="ARBA" id="ARBA00023016"/>
    </source>
</evidence>
<dbReference type="PANTHER" id="PTHR21237:SF23">
    <property type="entry name" value="GRPE PROTEIN HOMOLOG, MITOCHONDRIAL"/>
    <property type="match status" value="1"/>
</dbReference>
<dbReference type="Gene3D" id="2.30.22.10">
    <property type="entry name" value="Head domain of nucleotide exchange factor GrpE"/>
    <property type="match status" value="1"/>
</dbReference>
<dbReference type="EMBL" id="BLXO01000009">
    <property type="protein sequence ID" value="GFN47366.1"/>
    <property type="molecule type" value="Genomic_DNA"/>
</dbReference>
<dbReference type="GO" id="GO:0051082">
    <property type="term" value="F:unfolded protein binding"/>
    <property type="evidence" value="ECO:0007669"/>
    <property type="project" value="TreeGrafter"/>
</dbReference>
<comment type="function">
    <text evidence="7 10 11">Participates actively in the response to hyperosmotic and heat shock by preventing the aggregation of stress-denatured proteins, in association with DnaK and GrpE. It is the nucleotide exchange factor for DnaK and may function as a thermosensor. Unfolded proteins bind initially to DnaJ; upon interaction with the DnaJ-bound protein, DnaK hydrolyzes its bound ATP, resulting in the formation of a stable complex. GrpE releases ADP from DnaK; ATP binding to DnaK triggers the release of the substrate protein, thus completing the reaction cycle. Several rounds of ATP-dependent interactions between DnaJ, DnaK and GrpE are required for fully efficient folding.</text>
</comment>
<dbReference type="PRINTS" id="PR00773">
    <property type="entry name" value="GRPEPROTEIN"/>
</dbReference>
<evidence type="ECO:0000256" key="11">
    <source>
        <dbReference type="RuleBase" id="RU000639"/>
    </source>
</evidence>
<dbReference type="Proteomes" id="UP000504714">
    <property type="component" value="Unassembled WGS sequence"/>
</dbReference>
<comment type="caution">
    <text evidence="14">The sequence shown here is derived from an EMBL/GenBank/DDBJ whole genome shotgun (WGS) entry which is preliminary data.</text>
</comment>
<dbReference type="CDD" id="cd00446">
    <property type="entry name" value="GrpE"/>
    <property type="match status" value="1"/>
</dbReference>
<dbReference type="InterPro" id="IPR009012">
    <property type="entry name" value="GrpE_head"/>
</dbReference>
<dbReference type="GO" id="GO:0005829">
    <property type="term" value="C:cytosol"/>
    <property type="evidence" value="ECO:0007669"/>
    <property type="project" value="TreeGrafter"/>
</dbReference>
<keyword evidence="6 10" id="KW-0143">Chaperone</keyword>
<sequence>MKNDNKKQHPPIDKTVEEKNAPTIEPLTKDSPKDNVAENNAADDPRIATLEAKLAALETELAEALKREKESEPRHQADIANMIRRTQNDIEKAHKFALDKFAIALLPTLDNLEKALETADHSNSTLAATIEGVELTLKSFQDTIKKFGIEIIADTKVPLDPNQHQAMTLVDSKEHQPNHVVEVIQKGYKLNGRLLRPAMVTVSKDGKEKT</sequence>
<comment type="subcellular location">
    <subcellularLocation>
        <location evidence="1 10">Cytoplasm</location>
    </subcellularLocation>
</comment>
<evidence type="ECO:0000256" key="4">
    <source>
        <dbReference type="ARBA" id="ARBA00022490"/>
    </source>
</evidence>
<keyword evidence="4 10" id="KW-0963">Cytoplasm</keyword>
<dbReference type="AlphaFoldDB" id="A0A6L2ZRG2"/>
<protein>
    <recommendedName>
        <fullName evidence="8 10">Protein GrpE</fullName>
    </recommendedName>
    <alternativeName>
        <fullName evidence="9 10">HSP-70 cofactor</fullName>
    </alternativeName>
</protein>
<dbReference type="SUPFAM" id="SSF51064">
    <property type="entry name" value="Head domain of nucleotide exchange factor GrpE"/>
    <property type="match status" value="1"/>
</dbReference>
<evidence type="ECO:0000256" key="9">
    <source>
        <dbReference type="ARBA" id="ARBA00076414"/>
    </source>
</evidence>
<proteinExistence type="inferred from homology"/>
<keyword evidence="5 10" id="KW-0346">Stress response</keyword>
<evidence type="ECO:0000256" key="1">
    <source>
        <dbReference type="ARBA" id="ARBA00004496"/>
    </source>
</evidence>
<dbReference type="NCBIfam" id="NF010738">
    <property type="entry name" value="PRK14140.1"/>
    <property type="match status" value="1"/>
</dbReference>
<evidence type="ECO:0000256" key="13">
    <source>
        <dbReference type="SAM" id="MobiDB-lite"/>
    </source>
</evidence>
<evidence type="ECO:0000256" key="3">
    <source>
        <dbReference type="ARBA" id="ARBA00011738"/>
    </source>
</evidence>
<dbReference type="InterPro" id="IPR000740">
    <property type="entry name" value="GrpE"/>
</dbReference>